<dbReference type="EMBL" id="CP012508">
    <property type="protein sequence ID" value="ALB23068.1"/>
    <property type="molecule type" value="Genomic_DNA"/>
</dbReference>
<dbReference type="SUPFAM" id="SSF54593">
    <property type="entry name" value="Glyoxalase/Bleomycin resistance protein/Dihydroxybiphenyl dioxygenase"/>
    <property type="match status" value="1"/>
</dbReference>
<dbReference type="Pfam" id="PF13468">
    <property type="entry name" value="Glyoxalase_3"/>
    <property type="match status" value="1"/>
</dbReference>
<dbReference type="Gene3D" id="3.10.180.10">
    <property type="entry name" value="2,3-Dihydroxybiphenyl 1,2-Dioxygenase, domain 1"/>
    <property type="match status" value="1"/>
</dbReference>
<dbReference type="PANTHER" id="PTHR40265">
    <property type="entry name" value="BLL2707 PROTEIN"/>
    <property type="match status" value="1"/>
</dbReference>
<dbReference type="InterPro" id="IPR025870">
    <property type="entry name" value="Glyoxalase-like_dom"/>
</dbReference>
<sequence>MFDLDHLVYTVTDIDTAVNHFKNMGFSPVEGGEHKRFGTLNFIIPLENLCYIELLAINDKSKKSYPFRLTKNSALQLSAWAVRTQNINNAIDLYTKHGINIGAPFSMSRQASSGIKHWKMALSHQIDLEYKGIIPFPIEWALNSHPILSLPPQGKLISLNIETQFSTNLSDFFTKINIPQQININRTNNTYLSAKIIKNSKELTI</sequence>
<proteinExistence type="predicted"/>
<accession>A0A1L6TCG7</accession>
<evidence type="ECO:0000313" key="2">
    <source>
        <dbReference type="Proteomes" id="UP000029558"/>
    </source>
</evidence>
<name>A0A1L6TCG7_PISSA</name>
<dbReference type="InterPro" id="IPR029068">
    <property type="entry name" value="Glyas_Bleomycin-R_OHBP_Dase"/>
</dbReference>
<keyword evidence="1" id="KW-0560">Oxidoreductase</keyword>
<dbReference type="Proteomes" id="UP000029558">
    <property type="component" value="Chromosome"/>
</dbReference>
<dbReference type="PANTHER" id="PTHR40265:SF1">
    <property type="entry name" value="GLYOXALASE-LIKE DOMAIN-CONTAINING PROTEIN"/>
    <property type="match status" value="1"/>
</dbReference>
<dbReference type="RefSeq" id="WP_027243127.1">
    <property type="nucleotide sequence ID" value="NZ_CP012508.1"/>
</dbReference>
<organism evidence="1 2">
    <name type="scientific">Piscirickettsia salmonis</name>
    <dbReference type="NCBI Taxonomy" id="1238"/>
    <lineage>
        <taxon>Bacteria</taxon>
        <taxon>Pseudomonadati</taxon>
        <taxon>Pseudomonadota</taxon>
        <taxon>Gammaproteobacteria</taxon>
        <taxon>Thiotrichales</taxon>
        <taxon>Piscirickettsiaceae</taxon>
        <taxon>Piscirickettsia</taxon>
    </lineage>
</organism>
<protein>
    <submittedName>
        <fullName evidence="1">Glyoxalase/Bleomycin resistance protein/Dihydroxybiphenyl dioxygenase</fullName>
    </submittedName>
</protein>
<reference evidence="1 2" key="1">
    <citation type="journal article" date="2014" name="Genome Announc.">
        <title>Comparative Genome Analysis of Two Isolates of the Fish Pathogen Piscirickettsia salmonis from Different Hosts Reveals Major Differences in Virulence-Associated Secretion Systems.</title>
        <authorList>
            <person name="Bohle H."/>
            <person name="Henriquez P."/>
            <person name="Grothusen H."/>
            <person name="Navas E."/>
            <person name="Sandoval A."/>
            <person name="Bustamante F."/>
            <person name="Bustos P."/>
            <person name="Mancilla M."/>
        </authorList>
    </citation>
    <scope>NUCLEOTIDE SEQUENCE [LARGE SCALE GENOMIC DNA]</scope>
    <source>
        <strain evidence="2">B1-32597</strain>
    </source>
</reference>
<dbReference type="OrthoDB" id="5801364at2"/>
<evidence type="ECO:0000313" key="1">
    <source>
        <dbReference type="EMBL" id="ALB23068.1"/>
    </source>
</evidence>
<gene>
    <name evidence="1" type="ORF">KU39_1888</name>
</gene>
<dbReference type="AlphaFoldDB" id="A0A1L6TCG7"/>
<keyword evidence="1" id="KW-0223">Dioxygenase</keyword>
<dbReference type="GO" id="GO:0051213">
    <property type="term" value="F:dioxygenase activity"/>
    <property type="evidence" value="ECO:0007669"/>
    <property type="project" value="UniProtKB-KW"/>
</dbReference>